<dbReference type="OrthoDB" id="1014513at2"/>
<dbReference type="PANTHER" id="PTHR39200">
    <property type="entry name" value="HYPOTHETICAL EXPORTED PROTEIN"/>
    <property type="match status" value="1"/>
</dbReference>
<dbReference type="PANTHER" id="PTHR39200:SF1">
    <property type="entry name" value="AUTO-TRANSPORTER ADHESIN HEAD GIN DOMAIN-CONTAINING PROTEIN-RELATED"/>
    <property type="match status" value="1"/>
</dbReference>
<sequence length="240" mass="25214">MRDISLAFVAFVLAFGACTFIGGKRVSGNGNVITQQRTITDFNAVDLQGGFNVYVSQGNTFDVKVEADENLMEYIVTEKEGDELEVHFKDNYNIHSSGSVKVYITAPNYTQLAVSGSGKLISQTKITNASQLGIDISGSGDANLDVDAPTVKTEISGSGSALLRGNTRTFNGDISGSGKLKAFDLLSENSDLDIAGSGDADVFASKQLDVSVAGSGNVNYKGNPAIKQSIVGSGKIHKVD</sequence>
<protein>
    <recommendedName>
        <fullName evidence="1">Putative auto-transporter adhesin head GIN domain-containing protein</fullName>
    </recommendedName>
</protein>
<gene>
    <name evidence="2" type="ORF">SY85_08845</name>
</gene>
<dbReference type="PROSITE" id="PS51257">
    <property type="entry name" value="PROKAR_LIPOPROTEIN"/>
    <property type="match status" value="1"/>
</dbReference>
<proteinExistence type="predicted"/>
<evidence type="ECO:0000313" key="2">
    <source>
        <dbReference type="EMBL" id="ANE50594.1"/>
    </source>
</evidence>
<dbReference type="AlphaFoldDB" id="A0A172TUN8"/>
<feature type="domain" description="Putative auto-transporter adhesin head GIN" evidence="1">
    <location>
        <begin position="41"/>
        <end position="224"/>
    </location>
</feature>
<dbReference type="Pfam" id="PF10988">
    <property type="entry name" value="DUF2807"/>
    <property type="match status" value="1"/>
</dbReference>
<dbReference type="STRING" id="1492898.SY85_08845"/>
<reference evidence="3" key="1">
    <citation type="submission" date="2015-01" db="EMBL/GenBank/DDBJ databases">
        <title>Flavisolibacter sp./LCS9/ whole genome sequencing.</title>
        <authorList>
            <person name="Kim M.K."/>
            <person name="Srinivasan S."/>
            <person name="Lee J.-J."/>
        </authorList>
    </citation>
    <scope>NUCLEOTIDE SEQUENCE [LARGE SCALE GENOMIC DNA]</scope>
    <source>
        <strain evidence="3">LCS9</strain>
    </source>
</reference>
<dbReference type="RefSeq" id="WP_066403682.1">
    <property type="nucleotide sequence ID" value="NZ_CP011390.1"/>
</dbReference>
<reference evidence="2 3" key="2">
    <citation type="journal article" date="2016" name="Int. J. Syst. Evol. Microbiol.">
        <title>Flavisolibacter tropicus sp. nov., isolated from tropical soil.</title>
        <authorList>
            <person name="Lee J.J."/>
            <person name="Kang M.S."/>
            <person name="Kim G.S."/>
            <person name="Lee C.S."/>
            <person name="Lim S."/>
            <person name="Lee J."/>
            <person name="Roh S.H."/>
            <person name="Kang H."/>
            <person name="Ha J.M."/>
            <person name="Bae S."/>
            <person name="Jung H.Y."/>
            <person name="Kim M.K."/>
        </authorList>
    </citation>
    <scope>NUCLEOTIDE SEQUENCE [LARGE SCALE GENOMIC DNA]</scope>
    <source>
        <strain evidence="2 3">LCS9</strain>
    </source>
</reference>
<dbReference type="Proteomes" id="UP000077177">
    <property type="component" value="Chromosome"/>
</dbReference>
<keyword evidence="3" id="KW-1185">Reference proteome</keyword>
<dbReference type="KEGG" id="fla:SY85_08845"/>
<dbReference type="InterPro" id="IPR021255">
    <property type="entry name" value="DUF2807"/>
</dbReference>
<evidence type="ECO:0000313" key="3">
    <source>
        <dbReference type="Proteomes" id="UP000077177"/>
    </source>
</evidence>
<organism evidence="2 3">
    <name type="scientific">Flavisolibacter tropicus</name>
    <dbReference type="NCBI Taxonomy" id="1492898"/>
    <lineage>
        <taxon>Bacteria</taxon>
        <taxon>Pseudomonadati</taxon>
        <taxon>Bacteroidota</taxon>
        <taxon>Chitinophagia</taxon>
        <taxon>Chitinophagales</taxon>
        <taxon>Chitinophagaceae</taxon>
        <taxon>Flavisolibacter</taxon>
    </lineage>
</organism>
<dbReference type="PATRIC" id="fig|1492898.3.peg.1898"/>
<evidence type="ECO:0000259" key="1">
    <source>
        <dbReference type="Pfam" id="PF10988"/>
    </source>
</evidence>
<name>A0A172TUN8_9BACT</name>
<accession>A0A172TUN8</accession>
<dbReference type="EMBL" id="CP011390">
    <property type="protein sequence ID" value="ANE50594.1"/>
    <property type="molecule type" value="Genomic_DNA"/>
</dbReference>
<dbReference type="Gene3D" id="2.160.20.120">
    <property type="match status" value="1"/>
</dbReference>